<feature type="chain" id="PRO_5027646738" evidence="1">
    <location>
        <begin position="26"/>
        <end position="82"/>
    </location>
</feature>
<feature type="signal peptide" evidence="1">
    <location>
        <begin position="1"/>
        <end position="25"/>
    </location>
</feature>
<name>A0A6V7WFV4_MELEN</name>
<reference evidence="2 3" key="1">
    <citation type="submission" date="2020-08" db="EMBL/GenBank/DDBJ databases">
        <authorList>
            <person name="Koutsovoulos G."/>
            <person name="Danchin GJ E."/>
        </authorList>
    </citation>
    <scope>NUCLEOTIDE SEQUENCE [LARGE SCALE GENOMIC DNA]</scope>
</reference>
<protein>
    <submittedName>
        <fullName evidence="2">Uncharacterized protein</fullName>
    </submittedName>
</protein>
<accession>A0A6V7WFV4</accession>
<proteinExistence type="predicted"/>
<dbReference type="AlphaFoldDB" id="A0A6V7WFV4"/>
<sequence length="82" mass="9153">MKILTSKLILPLLFLLVLDLKGLDAGNTCRKQNSAAGGSQRLNKGKKPMKAGEEIGEEILIKTRVVLRVERVRVTRFDRSGY</sequence>
<evidence type="ECO:0000256" key="1">
    <source>
        <dbReference type="SAM" id="SignalP"/>
    </source>
</evidence>
<evidence type="ECO:0000313" key="2">
    <source>
        <dbReference type="EMBL" id="CAD2185845.1"/>
    </source>
</evidence>
<comment type="caution">
    <text evidence="2">The sequence shown here is derived from an EMBL/GenBank/DDBJ whole genome shotgun (WGS) entry which is preliminary data.</text>
</comment>
<dbReference type="EMBL" id="CAJEWN010000562">
    <property type="protein sequence ID" value="CAD2185845.1"/>
    <property type="molecule type" value="Genomic_DNA"/>
</dbReference>
<evidence type="ECO:0000313" key="3">
    <source>
        <dbReference type="Proteomes" id="UP000580250"/>
    </source>
</evidence>
<organism evidence="2 3">
    <name type="scientific">Meloidogyne enterolobii</name>
    <name type="common">Root-knot nematode worm</name>
    <name type="synonym">Meloidogyne mayaguensis</name>
    <dbReference type="NCBI Taxonomy" id="390850"/>
    <lineage>
        <taxon>Eukaryota</taxon>
        <taxon>Metazoa</taxon>
        <taxon>Ecdysozoa</taxon>
        <taxon>Nematoda</taxon>
        <taxon>Chromadorea</taxon>
        <taxon>Rhabditida</taxon>
        <taxon>Tylenchina</taxon>
        <taxon>Tylenchomorpha</taxon>
        <taxon>Tylenchoidea</taxon>
        <taxon>Meloidogynidae</taxon>
        <taxon>Meloidogyninae</taxon>
        <taxon>Meloidogyne</taxon>
    </lineage>
</organism>
<dbReference type="Proteomes" id="UP000580250">
    <property type="component" value="Unassembled WGS sequence"/>
</dbReference>
<keyword evidence="1" id="KW-0732">Signal</keyword>
<gene>
    <name evidence="2" type="ORF">MENT_LOCUS38299</name>
</gene>